<evidence type="ECO:0000313" key="7">
    <source>
        <dbReference type="EMBL" id="AIF68599.1"/>
    </source>
</evidence>
<comment type="pathway">
    <text evidence="6">Cofactor biosynthesis; coenzyme A biosynthesis.</text>
</comment>
<dbReference type="PANTHER" id="PTHR40732">
    <property type="entry name" value="UPF0218 PROTEIN TK1697"/>
    <property type="match status" value="1"/>
</dbReference>
<evidence type="ECO:0000256" key="3">
    <source>
        <dbReference type="ARBA" id="ARBA00022777"/>
    </source>
</evidence>
<feature type="binding site" evidence="6">
    <location>
        <position position="129"/>
    </location>
    <ligand>
        <name>GTP</name>
        <dbReference type="ChEBI" id="CHEBI:37565"/>
    </ligand>
</feature>
<dbReference type="PANTHER" id="PTHR40732:SF1">
    <property type="entry name" value="GTP-DEPENDENT DEPHOSPHO-COA KINASE"/>
    <property type="match status" value="1"/>
</dbReference>
<feature type="binding site" evidence="6">
    <location>
        <position position="72"/>
    </location>
    <ligand>
        <name>GTP</name>
        <dbReference type="ChEBI" id="CHEBI:37565"/>
    </ligand>
</feature>
<evidence type="ECO:0000256" key="1">
    <source>
        <dbReference type="ARBA" id="ARBA00022679"/>
    </source>
</evidence>
<comment type="similarity">
    <text evidence="6">Belongs to the GTP-dependent DPCK family.</text>
</comment>
<feature type="binding site" evidence="6">
    <location>
        <position position="55"/>
    </location>
    <ligand>
        <name>GTP</name>
        <dbReference type="ChEBI" id="CHEBI:37565"/>
    </ligand>
</feature>
<evidence type="ECO:0000256" key="5">
    <source>
        <dbReference type="ARBA" id="ARBA00023134"/>
    </source>
</evidence>
<comment type="caution">
    <text evidence="6">Lacks conserved residue(s) required for the propagation of feature annotation.</text>
</comment>
<dbReference type="PIRSF" id="PIRSF006533">
    <property type="entry name" value="UCP006533"/>
    <property type="match status" value="1"/>
</dbReference>
<dbReference type="AlphaFoldDB" id="A0A075LQN8"/>
<keyword evidence="8" id="KW-1185">Reference proteome</keyword>
<dbReference type="GO" id="GO:0005525">
    <property type="term" value="F:GTP binding"/>
    <property type="evidence" value="ECO:0007669"/>
    <property type="project" value="UniProtKB-UniRule"/>
</dbReference>
<feature type="binding site" evidence="6">
    <location>
        <position position="54"/>
    </location>
    <ligand>
        <name>GTP</name>
        <dbReference type="ChEBI" id="CHEBI:37565"/>
    </ligand>
</feature>
<dbReference type="GO" id="GO:0015937">
    <property type="term" value="P:coenzyme A biosynthetic process"/>
    <property type="evidence" value="ECO:0007669"/>
    <property type="project" value="UniProtKB-UniRule"/>
</dbReference>
<dbReference type="HOGENOM" id="CLU_120795_1_0_2"/>
<dbReference type="eggNOG" id="arCOG04076">
    <property type="taxonomic scope" value="Archaea"/>
</dbReference>
<keyword evidence="5 6" id="KW-0342">GTP-binding</keyword>
<sequence>MGKCKDFYLKLPIWMREELKEPLGELIKGEIPQPYLESLEKFKSAPYLITVGDVVTENVVNLGLEPNVAIYDYKTEREAYMPKVEGKAIAMTVHNPPATITKALLNAIKKSVELIKRGREVHIKVCGEEDLATIPAVIYAPLGSLVIYGQPNEGVVLIKVTPEKKLRFAKLLRRMEVVYDGD</sequence>
<feature type="binding site" evidence="6">
    <location>
        <position position="53"/>
    </location>
    <ligand>
        <name>GTP</name>
        <dbReference type="ChEBI" id="CHEBI:37565"/>
    </ligand>
</feature>
<feature type="binding site" evidence="6">
    <location>
        <position position="74"/>
    </location>
    <ligand>
        <name>GTP</name>
        <dbReference type="ChEBI" id="CHEBI:37565"/>
    </ligand>
</feature>
<evidence type="ECO:0000313" key="8">
    <source>
        <dbReference type="Proteomes" id="UP000027981"/>
    </source>
</evidence>
<reference evidence="8" key="1">
    <citation type="submission" date="2013-06" db="EMBL/GenBank/DDBJ databases">
        <title>Complete Genome Sequence of Hyperthermophilic Palaeococcus pacificus DY20341T, Isolated from a Deep-Sea Hydrothermal Sediments.</title>
        <authorList>
            <person name="Zeng X."/>
            <person name="Shao Z."/>
        </authorList>
    </citation>
    <scope>NUCLEOTIDE SEQUENCE [LARGE SCALE GENOMIC DNA]</scope>
    <source>
        <strain evidence="8">DY20341</strain>
    </source>
</reference>
<evidence type="ECO:0000256" key="4">
    <source>
        <dbReference type="ARBA" id="ARBA00022993"/>
    </source>
</evidence>
<dbReference type="EC" id="2.7.1.237" evidence="6"/>
<dbReference type="STRING" id="1343739.PAP_00780"/>
<dbReference type="HAMAP" id="MF_00590">
    <property type="entry name" value="Dephospho_CoA_kinase_GTP_dep"/>
    <property type="match status" value="1"/>
</dbReference>
<dbReference type="EMBL" id="CP006019">
    <property type="protein sequence ID" value="AIF68599.1"/>
    <property type="molecule type" value="Genomic_DNA"/>
</dbReference>
<dbReference type="Proteomes" id="UP000027981">
    <property type="component" value="Chromosome"/>
</dbReference>
<organism evidence="7 8">
    <name type="scientific">Palaeococcus pacificus DY20341</name>
    <dbReference type="NCBI Taxonomy" id="1343739"/>
    <lineage>
        <taxon>Archaea</taxon>
        <taxon>Methanobacteriati</taxon>
        <taxon>Methanobacteriota</taxon>
        <taxon>Thermococci</taxon>
        <taxon>Thermococcales</taxon>
        <taxon>Thermococcaceae</taxon>
        <taxon>Palaeococcus</taxon>
    </lineage>
</organism>
<dbReference type="UniPathway" id="UPA00241"/>
<dbReference type="GO" id="GO:0016301">
    <property type="term" value="F:kinase activity"/>
    <property type="evidence" value="ECO:0007669"/>
    <property type="project" value="UniProtKB-UniRule"/>
</dbReference>
<dbReference type="InterPro" id="IPR007164">
    <property type="entry name" value="GTP-dep_dephospho-CoA_kin"/>
</dbReference>
<dbReference type="KEGG" id="ppac:PAP_00780"/>
<keyword evidence="4 6" id="KW-0173">Coenzyme A biosynthesis</keyword>
<dbReference type="Pfam" id="PF04019">
    <property type="entry name" value="DUF359"/>
    <property type="match status" value="1"/>
</dbReference>
<dbReference type="OrthoDB" id="15447at2157"/>
<keyword evidence="3 6" id="KW-0418">Kinase</keyword>
<evidence type="ECO:0000256" key="6">
    <source>
        <dbReference type="HAMAP-Rule" id="MF_00590"/>
    </source>
</evidence>
<protein>
    <recommendedName>
        <fullName evidence="6">GTP-dependent dephospho-CoA kinase</fullName>
        <ecNumber evidence="6">2.7.1.237</ecNumber>
    </recommendedName>
    <alternativeName>
        <fullName evidence="6">Dephospho-coenzyme A kinase</fullName>
        <shortName evidence="6">DPCK</shortName>
    </alternativeName>
</protein>
<comment type="catalytic activity">
    <reaction evidence="6">
        <text>3'-dephospho-CoA + GTP = GDP + CoA + H(+)</text>
        <dbReference type="Rhea" id="RHEA:61156"/>
        <dbReference type="ChEBI" id="CHEBI:15378"/>
        <dbReference type="ChEBI" id="CHEBI:37565"/>
        <dbReference type="ChEBI" id="CHEBI:57287"/>
        <dbReference type="ChEBI" id="CHEBI:57328"/>
        <dbReference type="ChEBI" id="CHEBI:58189"/>
        <dbReference type="EC" id="2.7.1.237"/>
    </reaction>
</comment>
<accession>A0A075LQN8</accession>
<keyword evidence="1 6" id="KW-0808">Transferase</keyword>
<gene>
    <name evidence="7" type="ORF">PAP_00780</name>
</gene>
<name>A0A075LQN8_9EURY</name>
<comment type="function">
    <text evidence="6">Catalyzes the GTP-dependent phosphorylation of the 3'-hydroxyl group of dephosphocoenzyme A to form coenzyme A (CoA).</text>
</comment>
<keyword evidence="2 6" id="KW-0547">Nucleotide-binding</keyword>
<evidence type="ECO:0000256" key="2">
    <source>
        <dbReference type="ARBA" id="ARBA00022741"/>
    </source>
</evidence>
<reference evidence="7 8" key="2">
    <citation type="journal article" date="2015" name="Genome Announc.">
        <title>Complete Genome Sequence of Hyperthermophilic Piezophilic Archaeon Palaeococcus pacificus DY20341T, Isolated from Deep-Sea Hydrothermal Sediments.</title>
        <authorList>
            <person name="Zeng X."/>
            <person name="Jebbar M."/>
            <person name="Shao Z."/>
        </authorList>
    </citation>
    <scope>NUCLEOTIDE SEQUENCE [LARGE SCALE GENOMIC DNA]</scope>
    <source>
        <strain evidence="7 8">DY20341</strain>
    </source>
</reference>
<proteinExistence type="inferred from homology"/>